<proteinExistence type="predicted"/>
<keyword evidence="2" id="KW-0813">Transport</keyword>
<evidence type="ECO:0000256" key="10">
    <source>
        <dbReference type="ARBA" id="ARBA00023136"/>
    </source>
</evidence>
<keyword evidence="12" id="KW-0407">Ion channel</keyword>
<dbReference type="GO" id="GO:0098703">
    <property type="term" value="P:calcium ion import across plasma membrane"/>
    <property type="evidence" value="ECO:0007669"/>
    <property type="project" value="TreeGrafter"/>
</dbReference>
<dbReference type="Gene3D" id="1.20.120.350">
    <property type="entry name" value="Voltage-gated potassium channels. Chain C"/>
    <property type="match status" value="1"/>
</dbReference>
<keyword evidence="9" id="KW-0406">Ion transport</keyword>
<evidence type="ECO:0000256" key="12">
    <source>
        <dbReference type="ARBA" id="ARBA00023303"/>
    </source>
</evidence>
<keyword evidence="11" id="KW-0325">Glycoprotein</keyword>
<evidence type="ECO:0000313" key="16">
    <source>
        <dbReference type="Proteomes" id="UP000604046"/>
    </source>
</evidence>
<keyword evidence="6" id="KW-0106">Calcium</keyword>
<evidence type="ECO:0000256" key="1">
    <source>
        <dbReference type="ARBA" id="ARBA00004141"/>
    </source>
</evidence>
<organism evidence="15 16">
    <name type="scientific">Symbiodinium natans</name>
    <dbReference type="NCBI Taxonomy" id="878477"/>
    <lineage>
        <taxon>Eukaryota</taxon>
        <taxon>Sar</taxon>
        <taxon>Alveolata</taxon>
        <taxon>Dinophyceae</taxon>
        <taxon>Suessiales</taxon>
        <taxon>Symbiodiniaceae</taxon>
        <taxon>Symbiodinium</taxon>
    </lineage>
</organism>
<feature type="transmembrane region" description="Helical" evidence="13">
    <location>
        <begin position="61"/>
        <end position="79"/>
    </location>
</feature>
<dbReference type="InterPro" id="IPR027359">
    <property type="entry name" value="Volt_channel_dom_sf"/>
</dbReference>
<dbReference type="InterPro" id="IPR005821">
    <property type="entry name" value="Ion_trans_dom"/>
</dbReference>
<keyword evidence="8 13" id="KW-1133">Transmembrane helix</keyword>
<evidence type="ECO:0000256" key="9">
    <source>
        <dbReference type="ARBA" id="ARBA00023065"/>
    </source>
</evidence>
<dbReference type="AlphaFoldDB" id="A0A812NGN8"/>
<evidence type="ECO:0000256" key="5">
    <source>
        <dbReference type="ARBA" id="ARBA00022692"/>
    </source>
</evidence>
<evidence type="ECO:0000256" key="8">
    <source>
        <dbReference type="ARBA" id="ARBA00022989"/>
    </source>
</evidence>
<dbReference type="GO" id="GO:0008331">
    <property type="term" value="F:high voltage-gated calcium channel activity"/>
    <property type="evidence" value="ECO:0007669"/>
    <property type="project" value="TreeGrafter"/>
</dbReference>
<dbReference type="OrthoDB" id="10593721at2759"/>
<dbReference type="InterPro" id="IPR050599">
    <property type="entry name" value="VDCC_alpha-1_subunit"/>
</dbReference>
<name>A0A812NGN8_9DINO</name>
<reference evidence="15" key="1">
    <citation type="submission" date="2021-02" db="EMBL/GenBank/DDBJ databases">
        <authorList>
            <person name="Dougan E. K."/>
            <person name="Rhodes N."/>
            <person name="Thang M."/>
            <person name="Chan C."/>
        </authorList>
    </citation>
    <scope>NUCLEOTIDE SEQUENCE</scope>
</reference>
<accession>A0A812NGN8</accession>
<evidence type="ECO:0000256" key="4">
    <source>
        <dbReference type="ARBA" id="ARBA00022673"/>
    </source>
</evidence>
<dbReference type="PANTHER" id="PTHR45628">
    <property type="entry name" value="VOLTAGE-DEPENDENT CALCIUM CHANNEL TYPE A SUBUNIT ALPHA-1"/>
    <property type="match status" value="1"/>
</dbReference>
<feature type="transmembrane region" description="Helical" evidence="13">
    <location>
        <begin position="27"/>
        <end position="49"/>
    </location>
</feature>
<dbReference type="GO" id="GO:0005891">
    <property type="term" value="C:voltage-gated calcium channel complex"/>
    <property type="evidence" value="ECO:0007669"/>
    <property type="project" value="TreeGrafter"/>
</dbReference>
<keyword evidence="7" id="KW-0851">Voltage-gated channel</keyword>
<evidence type="ECO:0000256" key="6">
    <source>
        <dbReference type="ARBA" id="ARBA00022837"/>
    </source>
</evidence>
<protein>
    <submittedName>
        <fullName evidence="15">CACNA1C protein</fullName>
    </submittedName>
</protein>
<sequence length="96" mass="10595">IFLNLVLLGAEVDASASLPSDERLHGFYVLNMIIVALFVVEIALKFAAYTCKGFFQGSDRLWNIFDFSIVMLSVGEIIADVVDQLTSDGRYADSDI</sequence>
<evidence type="ECO:0000256" key="2">
    <source>
        <dbReference type="ARBA" id="ARBA00022448"/>
    </source>
</evidence>
<comment type="subcellular location">
    <subcellularLocation>
        <location evidence="1">Membrane</location>
        <topology evidence="1">Multi-pass membrane protein</topology>
    </subcellularLocation>
</comment>
<keyword evidence="16" id="KW-1185">Reference proteome</keyword>
<evidence type="ECO:0000259" key="14">
    <source>
        <dbReference type="Pfam" id="PF00520"/>
    </source>
</evidence>
<evidence type="ECO:0000256" key="13">
    <source>
        <dbReference type="SAM" id="Phobius"/>
    </source>
</evidence>
<feature type="non-terminal residue" evidence="15">
    <location>
        <position position="96"/>
    </location>
</feature>
<evidence type="ECO:0000256" key="7">
    <source>
        <dbReference type="ARBA" id="ARBA00022882"/>
    </source>
</evidence>
<keyword evidence="5 13" id="KW-0812">Transmembrane</keyword>
<dbReference type="Pfam" id="PF00520">
    <property type="entry name" value="Ion_trans"/>
    <property type="match status" value="1"/>
</dbReference>
<dbReference type="SUPFAM" id="SSF81324">
    <property type="entry name" value="Voltage-gated potassium channels"/>
    <property type="match status" value="1"/>
</dbReference>
<gene>
    <name evidence="15" type="primary">CACNA1C</name>
    <name evidence="15" type="ORF">SNAT2548_LOCUS16286</name>
</gene>
<evidence type="ECO:0000313" key="15">
    <source>
        <dbReference type="EMBL" id="CAE7309992.1"/>
    </source>
</evidence>
<feature type="non-terminal residue" evidence="15">
    <location>
        <position position="1"/>
    </location>
</feature>
<evidence type="ECO:0000256" key="11">
    <source>
        <dbReference type="ARBA" id="ARBA00023180"/>
    </source>
</evidence>
<dbReference type="PANTHER" id="PTHR45628:SF7">
    <property type="entry name" value="VOLTAGE-DEPENDENT CALCIUM CHANNEL TYPE A SUBUNIT ALPHA-1"/>
    <property type="match status" value="1"/>
</dbReference>
<keyword evidence="4" id="KW-0107">Calcium channel</keyword>
<keyword evidence="3" id="KW-0109">Calcium transport</keyword>
<comment type="caution">
    <text evidence="15">The sequence shown here is derived from an EMBL/GenBank/DDBJ whole genome shotgun (WGS) entry which is preliminary data.</text>
</comment>
<dbReference type="Proteomes" id="UP000604046">
    <property type="component" value="Unassembled WGS sequence"/>
</dbReference>
<feature type="domain" description="Ion transport" evidence="14">
    <location>
        <begin position="2"/>
        <end position="79"/>
    </location>
</feature>
<keyword evidence="10 13" id="KW-0472">Membrane</keyword>
<dbReference type="EMBL" id="CAJNDS010002078">
    <property type="protein sequence ID" value="CAE7309992.1"/>
    <property type="molecule type" value="Genomic_DNA"/>
</dbReference>
<evidence type="ECO:0000256" key="3">
    <source>
        <dbReference type="ARBA" id="ARBA00022568"/>
    </source>
</evidence>